<dbReference type="PANTHER" id="PTHR30055">
    <property type="entry name" value="HTH-TYPE TRANSCRIPTIONAL REGULATOR RUTR"/>
    <property type="match status" value="1"/>
</dbReference>
<dbReference type="GO" id="GO:0000976">
    <property type="term" value="F:transcription cis-regulatory region binding"/>
    <property type="evidence" value="ECO:0007669"/>
    <property type="project" value="TreeGrafter"/>
</dbReference>
<dbReference type="GO" id="GO:0003700">
    <property type="term" value="F:DNA-binding transcription factor activity"/>
    <property type="evidence" value="ECO:0007669"/>
    <property type="project" value="TreeGrafter"/>
</dbReference>
<name>A0A098B7T0_DESHA</name>
<organism evidence="4">
    <name type="scientific">Desulfitobacterium hafniense</name>
    <name type="common">Desulfitobacterium frappieri</name>
    <dbReference type="NCBI Taxonomy" id="49338"/>
    <lineage>
        <taxon>Bacteria</taxon>
        <taxon>Bacillati</taxon>
        <taxon>Bacillota</taxon>
        <taxon>Clostridia</taxon>
        <taxon>Eubacteriales</taxon>
        <taxon>Desulfitobacteriaceae</taxon>
        <taxon>Desulfitobacterium</taxon>
    </lineage>
</organism>
<dbReference type="EMBL" id="LK996017">
    <property type="protein sequence ID" value="CDX04919.1"/>
    <property type="molecule type" value="Genomic_DNA"/>
</dbReference>
<dbReference type="PATRIC" id="fig|49338.4.peg.5415"/>
<dbReference type="InterPro" id="IPR009057">
    <property type="entry name" value="Homeodomain-like_sf"/>
</dbReference>
<dbReference type="InterPro" id="IPR050109">
    <property type="entry name" value="HTH-type_TetR-like_transc_reg"/>
</dbReference>
<protein>
    <submittedName>
        <fullName evidence="4">Transcriptional regulator</fullName>
    </submittedName>
</protein>
<accession>A0A098B7T0</accession>
<reference evidence="4" key="1">
    <citation type="submission" date="2014-07" db="EMBL/GenBank/DDBJ databases">
        <authorList>
            <person name="Hornung V.Bastian."/>
        </authorList>
    </citation>
    <scope>NUCLEOTIDE SEQUENCE</scope>
    <source>
        <strain evidence="4">PCE-S</strain>
    </source>
</reference>
<dbReference type="PANTHER" id="PTHR30055:SF233">
    <property type="entry name" value="REGULATORY PROTEIN TETR"/>
    <property type="match status" value="1"/>
</dbReference>
<dbReference type="RefSeq" id="WP_208926536.1">
    <property type="nucleotide sequence ID" value="NZ_LK996017.1"/>
</dbReference>
<feature type="DNA-binding region" description="H-T-H motif" evidence="2">
    <location>
        <begin position="34"/>
        <end position="53"/>
    </location>
</feature>
<evidence type="ECO:0000256" key="1">
    <source>
        <dbReference type="ARBA" id="ARBA00023125"/>
    </source>
</evidence>
<dbReference type="InterPro" id="IPR001647">
    <property type="entry name" value="HTH_TetR"/>
</dbReference>
<evidence type="ECO:0000256" key="2">
    <source>
        <dbReference type="PROSITE-ProRule" id="PRU00335"/>
    </source>
</evidence>
<dbReference type="AlphaFoldDB" id="A0A098B7T0"/>
<gene>
    <name evidence="4" type="ORF">DPCES_5033</name>
</gene>
<dbReference type="PRINTS" id="PR00455">
    <property type="entry name" value="HTHTETR"/>
</dbReference>
<dbReference type="Gene3D" id="1.10.357.10">
    <property type="entry name" value="Tetracycline Repressor, domain 2"/>
    <property type="match status" value="1"/>
</dbReference>
<proteinExistence type="predicted"/>
<evidence type="ECO:0000313" key="4">
    <source>
        <dbReference type="EMBL" id="CDX04919.1"/>
    </source>
</evidence>
<dbReference type="InterPro" id="IPR036271">
    <property type="entry name" value="Tet_transcr_reg_TetR-rel_C_sf"/>
</dbReference>
<dbReference type="SUPFAM" id="SSF48498">
    <property type="entry name" value="Tetracyclin repressor-like, C-terminal domain"/>
    <property type="match status" value="1"/>
</dbReference>
<dbReference type="Pfam" id="PF00440">
    <property type="entry name" value="TetR_N"/>
    <property type="match status" value="1"/>
</dbReference>
<keyword evidence="1 2" id="KW-0238">DNA-binding</keyword>
<dbReference type="PROSITE" id="PS50977">
    <property type="entry name" value="HTH_TETR_2"/>
    <property type="match status" value="1"/>
</dbReference>
<dbReference type="SUPFAM" id="SSF46689">
    <property type="entry name" value="Homeodomain-like"/>
    <property type="match status" value="1"/>
</dbReference>
<sequence length="217" mass="24870">MPTQTFFNLPEEKRNRILEAATQEFAAYAFDQASIARIIEQAGIPRGSFYQYFENLKDLYKHIFNLAVEKKFLYFDAKVPDLHGDGFEFFATLERIFVVGLEFAREHPELLALGDRFIKESNLQLREEVMAEQVSKTTGFYRDMLQRGFELGQLDPSVDFTTALFFMHGVQTALINAYLALAPSSQNSFFADESYLDSIHKVLYLLAHGLKAKEAIP</sequence>
<feature type="domain" description="HTH tetR-type" evidence="3">
    <location>
        <begin position="11"/>
        <end position="71"/>
    </location>
</feature>
<evidence type="ECO:0000259" key="3">
    <source>
        <dbReference type="PROSITE" id="PS50977"/>
    </source>
</evidence>